<evidence type="ECO:0000256" key="3">
    <source>
        <dbReference type="ARBA" id="ARBA00022801"/>
    </source>
</evidence>
<sequence>MATIVGIEADGGAVLAGDRRLTQGGTVSSERKRHVFDFGAVGAAAVGDSGAIDEFRRRLDAEIRSHETEADEPMGIDRLAAVASDIAADEGVEAIVAGRDDDGPCVRGVGGDGGVLTDEAVAFGSGAQLALGVLEGREEGLDVDAAAELAREAIAAAADRDTDTGADVDAYRLEASA</sequence>
<dbReference type="EMBL" id="JBHSZH010000001">
    <property type="protein sequence ID" value="MFC7078769.1"/>
    <property type="molecule type" value="Genomic_DNA"/>
</dbReference>
<dbReference type="Pfam" id="PF00227">
    <property type="entry name" value="Proteasome"/>
    <property type="match status" value="1"/>
</dbReference>
<dbReference type="GO" id="GO:0004175">
    <property type="term" value="F:endopeptidase activity"/>
    <property type="evidence" value="ECO:0007669"/>
    <property type="project" value="UniProtKB-ARBA"/>
</dbReference>
<evidence type="ECO:0000256" key="1">
    <source>
        <dbReference type="ARBA" id="ARBA00022490"/>
    </source>
</evidence>
<dbReference type="InterPro" id="IPR001353">
    <property type="entry name" value="Proteasome_sua/b"/>
</dbReference>
<proteinExistence type="predicted"/>
<dbReference type="RefSeq" id="WP_276282430.1">
    <property type="nucleotide sequence ID" value="NZ_CP119810.1"/>
</dbReference>
<reference evidence="4" key="1">
    <citation type="journal article" date="2014" name="Int. J. Syst. Evol. Microbiol.">
        <title>Complete genome sequence of Corynebacterium casei LMG S-19264T (=DSM 44701T), isolated from a smear-ripened cheese.</title>
        <authorList>
            <consortium name="US DOE Joint Genome Institute (JGI-PGF)"/>
            <person name="Walter F."/>
            <person name="Albersmeier A."/>
            <person name="Kalinowski J."/>
            <person name="Ruckert C."/>
        </authorList>
    </citation>
    <scope>NUCLEOTIDE SEQUENCE [LARGE SCALE GENOMIC DNA]</scope>
    <source>
        <strain evidence="4">CCM 7472</strain>
    </source>
</reference>
<keyword evidence="1" id="KW-0963">Cytoplasm</keyword>
<evidence type="ECO:0000313" key="5">
    <source>
        <dbReference type="EMBL" id="MFC7079108.1"/>
    </source>
</evidence>
<dbReference type="PANTHER" id="PTHR32194:SF0">
    <property type="entry name" value="ATP-DEPENDENT PROTEASE SUBUNIT HSLV"/>
    <property type="match status" value="1"/>
</dbReference>
<protein>
    <submittedName>
        <fullName evidence="4">20S proteasome subunit A/B</fullName>
    </submittedName>
</protein>
<dbReference type="InterPro" id="IPR029055">
    <property type="entry name" value="Ntn_hydrolases_N"/>
</dbReference>
<dbReference type="AlphaFoldDB" id="A0ABD5WE54"/>
<accession>A0ABD5WE54</accession>
<dbReference type="PANTHER" id="PTHR32194">
    <property type="entry name" value="METALLOPROTEASE TLDD"/>
    <property type="match status" value="1"/>
</dbReference>
<gene>
    <name evidence="4" type="ORF">ACFQJ6_00130</name>
    <name evidence="5" type="ORF">ACFQJ6_02105</name>
</gene>
<dbReference type="GO" id="GO:0000502">
    <property type="term" value="C:proteasome complex"/>
    <property type="evidence" value="ECO:0007669"/>
    <property type="project" value="UniProtKB-KW"/>
</dbReference>
<comment type="caution">
    <text evidence="4">The sequence shown here is derived from an EMBL/GenBank/DDBJ whole genome shotgun (WGS) entry which is preliminary data.</text>
</comment>
<reference evidence="6" key="2">
    <citation type="journal article" date="2019" name="Int. J. Syst. Evol. Microbiol.">
        <title>The Global Catalogue of Microorganisms (GCM) 10K type strain sequencing project: providing services to taxonomists for standard genome sequencing and annotation.</title>
        <authorList>
            <consortium name="The Broad Institute Genomics Platform"/>
            <consortium name="The Broad Institute Genome Sequencing Center for Infectious Disease"/>
            <person name="Wu L."/>
            <person name="Ma J."/>
        </authorList>
    </citation>
    <scope>NUCLEOTIDE SEQUENCE [LARGE SCALE GENOMIC DNA]</scope>
    <source>
        <strain evidence="6">DT72</strain>
    </source>
</reference>
<evidence type="ECO:0000256" key="2">
    <source>
        <dbReference type="ARBA" id="ARBA00022670"/>
    </source>
</evidence>
<dbReference type="Gene3D" id="3.60.20.10">
    <property type="entry name" value="Glutamine Phosphoribosylpyrophosphate, subunit 1, domain 1"/>
    <property type="match status" value="1"/>
</dbReference>
<evidence type="ECO:0000313" key="6">
    <source>
        <dbReference type="Proteomes" id="UP001596407"/>
    </source>
</evidence>
<dbReference type="SUPFAM" id="SSF56235">
    <property type="entry name" value="N-terminal nucleophile aminohydrolases (Ntn hydrolases)"/>
    <property type="match status" value="1"/>
</dbReference>
<dbReference type="GeneID" id="79305557"/>
<name>A0ABD5WE54_9EURY</name>
<evidence type="ECO:0000313" key="4">
    <source>
        <dbReference type="EMBL" id="MFC7078769.1"/>
    </source>
</evidence>
<keyword evidence="3" id="KW-0378">Hydrolase</keyword>
<dbReference type="Proteomes" id="UP001596407">
    <property type="component" value="Unassembled WGS sequence"/>
</dbReference>
<dbReference type="EMBL" id="JBHSZH010000001">
    <property type="protein sequence ID" value="MFC7079108.1"/>
    <property type="molecule type" value="Genomic_DNA"/>
</dbReference>
<keyword evidence="6" id="KW-1185">Reference proteome</keyword>
<organism evidence="4 6">
    <name type="scientific">Halorussus caseinilyticus</name>
    <dbReference type="NCBI Taxonomy" id="3034025"/>
    <lineage>
        <taxon>Archaea</taxon>
        <taxon>Methanobacteriati</taxon>
        <taxon>Methanobacteriota</taxon>
        <taxon>Stenosarchaea group</taxon>
        <taxon>Halobacteria</taxon>
        <taxon>Halobacteriales</taxon>
        <taxon>Haladaptataceae</taxon>
        <taxon>Halorussus</taxon>
    </lineage>
</organism>
<keyword evidence="4" id="KW-0647">Proteasome</keyword>
<dbReference type="GO" id="GO:0006508">
    <property type="term" value="P:proteolysis"/>
    <property type="evidence" value="ECO:0007669"/>
    <property type="project" value="UniProtKB-KW"/>
</dbReference>
<keyword evidence="2" id="KW-0645">Protease</keyword>
<dbReference type="InterPro" id="IPR023333">
    <property type="entry name" value="Proteasome_suB-type"/>
</dbReference>
<reference evidence="4" key="3">
    <citation type="submission" date="2024-09" db="EMBL/GenBank/DDBJ databases">
        <authorList>
            <person name="Sun Q."/>
        </authorList>
    </citation>
    <scope>NUCLEOTIDE SEQUENCE</scope>
    <source>
        <strain evidence="4">CCM 7472</strain>
    </source>
</reference>